<feature type="transmembrane region" description="Helical" evidence="4">
    <location>
        <begin position="611"/>
        <end position="628"/>
    </location>
</feature>
<feature type="transmembrane region" description="Helical" evidence="4">
    <location>
        <begin position="49"/>
        <end position="72"/>
    </location>
</feature>
<feature type="compositionally biased region" description="Basic and acidic residues" evidence="3">
    <location>
        <begin position="1"/>
        <end position="10"/>
    </location>
</feature>
<feature type="transmembrane region" description="Helical" evidence="4">
    <location>
        <begin position="715"/>
        <end position="735"/>
    </location>
</feature>
<feature type="domain" description="Glycosyltransferase RgtA/B/C/D-like" evidence="5">
    <location>
        <begin position="106"/>
        <end position="253"/>
    </location>
</feature>
<feature type="repeat" description="NHL" evidence="2">
    <location>
        <begin position="1106"/>
        <end position="1150"/>
    </location>
</feature>
<organism evidence="6 7">
    <name type="scientific">Litorilinea aerophila</name>
    <dbReference type="NCBI Taxonomy" id="1204385"/>
    <lineage>
        <taxon>Bacteria</taxon>
        <taxon>Bacillati</taxon>
        <taxon>Chloroflexota</taxon>
        <taxon>Caldilineae</taxon>
        <taxon>Caldilineales</taxon>
        <taxon>Caldilineaceae</taxon>
        <taxon>Litorilinea</taxon>
    </lineage>
</organism>
<feature type="repeat" description="NHL" evidence="2">
    <location>
        <begin position="945"/>
        <end position="982"/>
    </location>
</feature>
<reference evidence="6 7" key="1">
    <citation type="submission" date="2019-06" db="EMBL/GenBank/DDBJ databases">
        <title>Genome sequence of Litorilinea aerophila BAA-2444.</title>
        <authorList>
            <person name="Maclea K.S."/>
            <person name="Maurais E.G."/>
            <person name="Iannazzi L.C."/>
        </authorList>
    </citation>
    <scope>NUCLEOTIDE SEQUENCE [LARGE SCALE GENOMIC DNA]</scope>
    <source>
        <strain evidence="6 7">ATCC BAA-2444</strain>
    </source>
</reference>
<dbReference type="Proteomes" id="UP000317371">
    <property type="component" value="Unassembled WGS sequence"/>
</dbReference>
<name>A0A540VAU1_9CHLR</name>
<dbReference type="RefSeq" id="WP_141612407.1">
    <property type="nucleotide sequence ID" value="NZ_VIGC02000046.1"/>
</dbReference>
<keyword evidence="7" id="KW-1185">Reference proteome</keyword>
<dbReference type="EMBL" id="VIGC01000046">
    <property type="protein sequence ID" value="TQE93203.1"/>
    <property type="molecule type" value="Genomic_DNA"/>
</dbReference>
<evidence type="ECO:0000256" key="3">
    <source>
        <dbReference type="SAM" id="MobiDB-lite"/>
    </source>
</evidence>
<feature type="transmembrane region" description="Helical" evidence="4">
    <location>
        <begin position="301"/>
        <end position="321"/>
    </location>
</feature>
<feature type="region of interest" description="Disordered" evidence="3">
    <location>
        <begin position="1"/>
        <end position="38"/>
    </location>
</feature>
<evidence type="ECO:0000259" key="5">
    <source>
        <dbReference type="Pfam" id="PF13231"/>
    </source>
</evidence>
<feature type="repeat" description="NHL" evidence="2">
    <location>
        <begin position="1015"/>
        <end position="1049"/>
    </location>
</feature>
<feature type="transmembrane region" description="Helical" evidence="4">
    <location>
        <begin position="226"/>
        <end position="242"/>
    </location>
</feature>
<gene>
    <name evidence="6" type="ORF">FKZ61_22415</name>
</gene>
<evidence type="ECO:0000256" key="1">
    <source>
        <dbReference type="ARBA" id="ARBA00022737"/>
    </source>
</evidence>
<dbReference type="PANTHER" id="PTHR41710">
    <property type="entry name" value="GLYCOSYL TRANSFERASE, FAMILY 39"/>
    <property type="match status" value="1"/>
</dbReference>
<keyword evidence="1" id="KW-0677">Repeat</keyword>
<feature type="region of interest" description="Disordered" evidence="3">
    <location>
        <begin position="422"/>
        <end position="442"/>
    </location>
</feature>
<feature type="repeat" description="NHL" evidence="2">
    <location>
        <begin position="1201"/>
        <end position="1245"/>
    </location>
</feature>
<feature type="transmembrane region" description="Helical" evidence="4">
    <location>
        <begin position="376"/>
        <end position="400"/>
    </location>
</feature>
<dbReference type="SUPFAM" id="SSF101898">
    <property type="entry name" value="NHL repeat"/>
    <property type="match status" value="2"/>
</dbReference>
<dbReference type="InterPro" id="IPR011042">
    <property type="entry name" value="6-blade_b-propeller_TolB-like"/>
</dbReference>
<dbReference type="CDD" id="cd05819">
    <property type="entry name" value="NHL"/>
    <property type="match status" value="1"/>
</dbReference>
<keyword evidence="4" id="KW-0812">Transmembrane</keyword>
<feature type="transmembrane region" description="Helical" evidence="4">
    <location>
        <begin position="687"/>
        <end position="708"/>
    </location>
</feature>
<feature type="transmembrane region" description="Helical" evidence="4">
    <location>
        <begin position="333"/>
        <end position="356"/>
    </location>
</feature>
<proteinExistence type="predicted"/>
<keyword evidence="4" id="KW-0472">Membrane</keyword>
<protein>
    <submittedName>
        <fullName evidence="6">TIGR03663 family protein</fullName>
    </submittedName>
</protein>
<comment type="caution">
    <text evidence="6">The sequence shown here is derived from an EMBL/GenBank/DDBJ whole genome shotgun (WGS) entry which is preliminary data.</text>
</comment>
<dbReference type="AlphaFoldDB" id="A0A540VAU1"/>
<accession>A0A540VAU1</accession>
<dbReference type="InterPro" id="IPR019962">
    <property type="entry name" value="CHP03663"/>
</dbReference>
<sequence length="1247" mass="138205">MSEQVEERGSLQEAAGQPARTQEEPQVEAQAEAGPVGGPSWLERPLATLWGWSWEGVAWAVLLAVSAVARFYQLGVRAMSHDESLHALYSYYLYNSGNYEHNPMMHGPLLFHLNALVYFLFGDNDATARLMPALAGIGVVWMAWWFRPYLGRVGALATGVLLSLSPSLLFHSRYIRNDIYIALFTLIWIYGAFRYLDATTRSQRNRWLTVMVLGMLLGFITKENHFMTGAIIGAFFVGLALWQVIDYRLFYVAAPALLGGSVWFFFHAWALELSKQARSLANTAAQQSQQLTLQSEQMDRLGLIGLGLGGLVALGFLLFAMRREQWQQLRHNPVADLAVVMLTLVLPFTSPFLYLIGGWEPIDWSRLPASLTGPILARYAVLVVVVTVLAFAVAYFWFALRKPGGDGVKGVWSPESEVRSSKSEVRRSEDSGLRTSDSPPEDGPPLLGFGDWLRVMGLFWIVAILFFTTFLTNTRNGLATGLVGSLGYWLAQQEVQRGSQPWYYYIMLGWLYEFLPIILAGGGMVTVLLRLWRGKRWDPLPAWPFPGGAPGDGSAAGASAPSGNGREAMTAIAPGLAERSRLHRIYFVVFCCWWVVAAWAAYTIAGEKMPWLLTHIALPMCVLGGWWLGRLIQQLDWQAVPGGLPRVRAGWLVGATPALIFVLFTLATSRPSLDRSLVALGETVRWLLALGLGAGLVYWILGSVRAIGIRPAARLMGLGFVGLLFLLTVRFSYMLTYVNYDLVTEYLVYAHGSPGIKQALREIDLISQRTVGDRNITVAYDDDSSWPLSWYMRLYPNSRFYGSNPTSDAMNAPVVIVGPKNLEKVAPYVERDYVRRTYQLVWWPDQGYFGFTWQRFLNTITDREKMKRIFDIVFYRRFADDANPGKPRPLSQWPNRHDFYMYVRRDIAASIWDLSVVPVTDRRSEMEALLAEREVDLSATAVYADVYGGQPLLQPRALAVGPNGERVIADTGNHRIVVLDAGGAFVRAFGSLCRLSEGAAGGCVDPDGDGPLALGDGQFYEPWGVAVGSDGTLFVADTWNGRIQAFDPEGNFIRKWGLFNTTNGELGDPYALFGPRGVAVNMAGNLLVSDTGNKRILEFTPTGELVRQVGGGGAVLGRFEEPVGVAVDPRDGSVYVADAWNRRIQKLDAALQPLAEWEVPGWESQQIYHKPYIAVAGNGDVYITDPENYRVIVYNTAGGIQAVFGDYGVELNRFGLPNGIAYDPGQNQILVADADNNRVLVFPALGQ</sequence>
<feature type="transmembrane region" description="Helical" evidence="4">
    <location>
        <begin position="585"/>
        <end position="605"/>
    </location>
</feature>
<feature type="repeat" description="NHL" evidence="2">
    <location>
        <begin position="1072"/>
        <end position="1102"/>
    </location>
</feature>
<dbReference type="PANTHER" id="PTHR41710:SF2">
    <property type="entry name" value="GLYCOSYL TRANSFERASE FAMILY 39_83 DOMAIN-CONTAINING PROTEIN"/>
    <property type="match status" value="1"/>
</dbReference>
<feature type="transmembrane region" description="Helical" evidence="4">
    <location>
        <begin position="104"/>
        <end position="121"/>
    </location>
</feature>
<evidence type="ECO:0000256" key="2">
    <source>
        <dbReference type="PROSITE-ProRule" id="PRU00504"/>
    </source>
</evidence>
<dbReference type="Pfam" id="PF13231">
    <property type="entry name" value="PMT_2"/>
    <property type="match status" value="1"/>
</dbReference>
<feature type="transmembrane region" description="Helical" evidence="4">
    <location>
        <begin position="649"/>
        <end position="667"/>
    </location>
</feature>
<dbReference type="NCBIfam" id="TIGR03663">
    <property type="entry name" value="flippase activity-associated protein Agl23"/>
    <property type="match status" value="1"/>
</dbReference>
<feature type="compositionally biased region" description="Basic and acidic residues" evidence="3">
    <location>
        <begin position="422"/>
        <end position="432"/>
    </location>
</feature>
<evidence type="ECO:0000256" key="4">
    <source>
        <dbReference type="SAM" id="Phobius"/>
    </source>
</evidence>
<feature type="transmembrane region" description="Helical" evidence="4">
    <location>
        <begin position="179"/>
        <end position="196"/>
    </location>
</feature>
<dbReference type="InterPro" id="IPR038731">
    <property type="entry name" value="RgtA/B/C-like"/>
</dbReference>
<feature type="transmembrane region" description="Helical" evidence="4">
    <location>
        <begin position="127"/>
        <end position="146"/>
    </location>
</feature>
<feature type="transmembrane region" description="Helical" evidence="4">
    <location>
        <begin position="452"/>
        <end position="472"/>
    </location>
</feature>
<dbReference type="InterPro" id="IPR001258">
    <property type="entry name" value="NHL_repeat"/>
</dbReference>
<dbReference type="Pfam" id="PF01436">
    <property type="entry name" value="NHL"/>
    <property type="match status" value="4"/>
</dbReference>
<feature type="transmembrane region" description="Helical" evidence="4">
    <location>
        <begin position="502"/>
        <end position="529"/>
    </location>
</feature>
<dbReference type="Gene3D" id="2.120.10.30">
    <property type="entry name" value="TolB, C-terminal domain"/>
    <property type="match status" value="3"/>
</dbReference>
<feature type="transmembrane region" description="Helical" evidence="4">
    <location>
        <begin position="249"/>
        <end position="270"/>
    </location>
</feature>
<keyword evidence="4" id="KW-1133">Transmembrane helix</keyword>
<feature type="transmembrane region" description="Helical" evidence="4">
    <location>
        <begin position="153"/>
        <end position="173"/>
    </location>
</feature>
<evidence type="ECO:0000313" key="6">
    <source>
        <dbReference type="EMBL" id="TQE93203.1"/>
    </source>
</evidence>
<dbReference type="InParanoid" id="A0A540VAU1"/>
<evidence type="ECO:0000313" key="7">
    <source>
        <dbReference type="Proteomes" id="UP000317371"/>
    </source>
</evidence>
<dbReference type="PROSITE" id="PS51125">
    <property type="entry name" value="NHL"/>
    <property type="match status" value="5"/>
</dbReference>
<dbReference type="OrthoDB" id="134672at2"/>